<gene>
    <name evidence="4" type="ORF">FA10DRAFT_300741</name>
</gene>
<dbReference type="PROSITE" id="PS00061">
    <property type="entry name" value="ADH_SHORT"/>
    <property type="match status" value="1"/>
</dbReference>
<dbReference type="EMBL" id="KZ819635">
    <property type="protein sequence ID" value="PWN92227.1"/>
    <property type="molecule type" value="Genomic_DNA"/>
</dbReference>
<dbReference type="SUPFAM" id="SSF51735">
    <property type="entry name" value="NAD(P)-binding Rossmann-fold domains"/>
    <property type="match status" value="1"/>
</dbReference>
<dbReference type="InterPro" id="IPR036291">
    <property type="entry name" value="NAD(P)-bd_dom_sf"/>
</dbReference>
<dbReference type="InParanoid" id="A0A316YS55"/>
<dbReference type="PANTHER" id="PTHR42760:SF115">
    <property type="entry name" value="3-OXOACYL-[ACYL-CARRIER-PROTEIN] REDUCTASE FABG"/>
    <property type="match status" value="1"/>
</dbReference>
<dbReference type="InterPro" id="IPR002347">
    <property type="entry name" value="SDR_fam"/>
</dbReference>
<keyword evidence="3" id="KW-0560">Oxidoreductase</keyword>
<dbReference type="PRINTS" id="PR00081">
    <property type="entry name" value="GDHRDH"/>
</dbReference>
<dbReference type="RefSeq" id="XP_025379425.1">
    <property type="nucleotide sequence ID" value="XM_025524886.1"/>
</dbReference>
<keyword evidence="2" id="KW-0521">NADP</keyword>
<name>A0A316YS55_9BASI</name>
<proteinExistence type="inferred from homology"/>
<protein>
    <submittedName>
        <fullName evidence="4">Putative lung carbonyl reductase</fullName>
    </submittedName>
</protein>
<evidence type="ECO:0000256" key="1">
    <source>
        <dbReference type="ARBA" id="ARBA00006484"/>
    </source>
</evidence>
<comment type="similarity">
    <text evidence="1">Belongs to the short-chain dehydrogenases/reductases (SDR) family.</text>
</comment>
<accession>A0A316YS55</accession>
<dbReference type="Pfam" id="PF13561">
    <property type="entry name" value="adh_short_C2"/>
    <property type="match status" value="1"/>
</dbReference>
<dbReference type="Proteomes" id="UP000245768">
    <property type="component" value="Unassembled WGS sequence"/>
</dbReference>
<dbReference type="InterPro" id="IPR020904">
    <property type="entry name" value="Sc_DH/Rdtase_CS"/>
</dbReference>
<dbReference type="OrthoDB" id="498125at2759"/>
<dbReference type="GO" id="GO:0016616">
    <property type="term" value="F:oxidoreductase activity, acting on the CH-OH group of donors, NAD or NADP as acceptor"/>
    <property type="evidence" value="ECO:0007669"/>
    <property type="project" value="TreeGrafter"/>
</dbReference>
<evidence type="ECO:0000256" key="2">
    <source>
        <dbReference type="ARBA" id="ARBA00022857"/>
    </source>
</evidence>
<dbReference type="AlphaFoldDB" id="A0A316YS55"/>
<dbReference type="STRING" id="215250.A0A316YS55"/>
<sequence>MSSLQGKVAIISGASRGVGCALARGLARNGCSIANLDVIPPEASFASIADDFKVATCYVRCDVSDAKDVSHAVEAAFKELGGKRLDICVANAGINKNVPFLDTTPEQAQELFNVNALGVYYLAQACARIMIRLPPPPTHEGEERQAKSSSSKSIILIASIASHQCVPLQGSSAYCATKGAVKAMAPPLAFELAKHGIRVNSISPGYVRTDMTNAYPDIQKKWAGNETMVKRLAEVEDLQGVCNFLAGDDSRYVTGTDILVDGGTRAM</sequence>
<evidence type="ECO:0000256" key="3">
    <source>
        <dbReference type="ARBA" id="ARBA00023002"/>
    </source>
</evidence>
<evidence type="ECO:0000313" key="5">
    <source>
        <dbReference type="Proteomes" id="UP000245768"/>
    </source>
</evidence>
<keyword evidence="5" id="KW-1185">Reference proteome</keyword>
<dbReference type="GeneID" id="37046802"/>
<reference evidence="4 5" key="1">
    <citation type="journal article" date="2018" name="Mol. Biol. Evol.">
        <title>Broad Genomic Sampling Reveals a Smut Pathogenic Ancestry of the Fungal Clade Ustilaginomycotina.</title>
        <authorList>
            <person name="Kijpornyongpan T."/>
            <person name="Mondo S.J."/>
            <person name="Barry K."/>
            <person name="Sandor L."/>
            <person name="Lee J."/>
            <person name="Lipzen A."/>
            <person name="Pangilinan J."/>
            <person name="LaButti K."/>
            <person name="Hainaut M."/>
            <person name="Henrissat B."/>
            <person name="Grigoriev I.V."/>
            <person name="Spatafora J.W."/>
            <person name="Aime M.C."/>
        </authorList>
    </citation>
    <scope>NUCLEOTIDE SEQUENCE [LARGE SCALE GENOMIC DNA]</scope>
    <source>
        <strain evidence="4 5">MCA 4198</strain>
    </source>
</reference>
<dbReference type="Gene3D" id="3.40.50.720">
    <property type="entry name" value="NAD(P)-binding Rossmann-like Domain"/>
    <property type="match status" value="1"/>
</dbReference>
<dbReference type="FunFam" id="3.40.50.720:FF:000084">
    <property type="entry name" value="Short-chain dehydrogenase reductase"/>
    <property type="match status" value="1"/>
</dbReference>
<evidence type="ECO:0000313" key="4">
    <source>
        <dbReference type="EMBL" id="PWN92227.1"/>
    </source>
</evidence>
<organism evidence="4 5">
    <name type="scientific">Acaromyces ingoldii</name>
    <dbReference type="NCBI Taxonomy" id="215250"/>
    <lineage>
        <taxon>Eukaryota</taxon>
        <taxon>Fungi</taxon>
        <taxon>Dikarya</taxon>
        <taxon>Basidiomycota</taxon>
        <taxon>Ustilaginomycotina</taxon>
        <taxon>Exobasidiomycetes</taxon>
        <taxon>Exobasidiales</taxon>
        <taxon>Cryptobasidiaceae</taxon>
        <taxon>Acaromyces</taxon>
    </lineage>
</organism>
<dbReference type="PANTHER" id="PTHR42760">
    <property type="entry name" value="SHORT-CHAIN DEHYDROGENASES/REDUCTASES FAMILY MEMBER"/>
    <property type="match status" value="1"/>
</dbReference>